<evidence type="ECO:0000313" key="8">
    <source>
        <dbReference type="EMBL" id="EZH71516.1"/>
    </source>
</evidence>
<dbReference type="PANTHER" id="PTHR30606">
    <property type="entry name" value="LIPID A BIOSYNTHESIS LAUROYL ACYLTRANSFERASE"/>
    <property type="match status" value="1"/>
</dbReference>
<keyword evidence="3" id="KW-0997">Cell inner membrane</keyword>
<accession>A0A023BNE5</accession>
<dbReference type="RefSeq" id="WP_034247295.1">
    <property type="nucleotide sequence ID" value="NZ_AQRA01000015.1"/>
</dbReference>
<feature type="transmembrane region" description="Helical" evidence="7">
    <location>
        <begin position="20"/>
        <end position="39"/>
    </location>
</feature>
<dbReference type="STRING" id="1317122.ATO12_07395"/>
<comment type="caution">
    <text evidence="8">The sequence shown here is derived from an EMBL/GenBank/DDBJ whole genome shotgun (WGS) entry which is preliminary data.</text>
</comment>
<sequence length="299" mass="35796">MQLIIYYLVYPIILGISKLPWRLFYAFSTCAYILVYYIIRYRRKTVIGNLELVFPEKSKKEIRDISKSFYKHMCDMFLEMTKSLSISREELIKRYKVVNLDEFHEFERKNKSIITLMGHYGSFEWSNAVDLVSLNPCVGIYKQIENKYFDRLAHRIRGRFDSRLIPSHKVARQIIKDKKEGTVCGYGMISDQSPKIYNAKYWADFMGVKVPIFLGGEFLAQRLDVIVLYLHVEKVKRGHYEVRFIPISENSKEEEPYFIIKKYLRLLENQIREKPQYYLWTHKRWKHRNSQIPEGAIVD</sequence>
<evidence type="ECO:0000256" key="1">
    <source>
        <dbReference type="ARBA" id="ARBA00004533"/>
    </source>
</evidence>
<dbReference type="GO" id="GO:0009247">
    <property type="term" value="P:glycolipid biosynthetic process"/>
    <property type="evidence" value="ECO:0007669"/>
    <property type="project" value="UniProtKB-ARBA"/>
</dbReference>
<comment type="subcellular location">
    <subcellularLocation>
        <location evidence="1">Cell inner membrane</location>
    </subcellularLocation>
</comment>
<keyword evidence="7" id="KW-1133">Transmembrane helix</keyword>
<dbReference type="PANTHER" id="PTHR30606:SF10">
    <property type="entry name" value="PHOSPHATIDYLINOSITOL MANNOSIDE ACYLTRANSFERASE"/>
    <property type="match status" value="1"/>
</dbReference>
<dbReference type="OrthoDB" id="9801955at2"/>
<evidence type="ECO:0000256" key="5">
    <source>
        <dbReference type="ARBA" id="ARBA00023136"/>
    </source>
</evidence>
<dbReference type="EMBL" id="AQRA01000015">
    <property type="protein sequence ID" value="EZH71516.1"/>
    <property type="molecule type" value="Genomic_DNA"/>
</dbReference>
<dbReference type="eggNOG" id="COG1560">
    <property type="taxonomic scope" value="Bacteria"/>
</dbReference>
<keyword evidence="9" id="KW-1185">Reference proteome</keyword>
<gene>
    <name evidence="8" type="ORF">ATO12_07395</name>
</gene>
<keyword evidence="7" id="KW-0812">Transmembrane</keyword>
<keyword evidence="6 8" id="KW-0012">Acyltransferase</keyword>
<dbReference type="Pfam" id="PF03279">
    <property type="entry name" value="Lip_A_acyltrans"/>
    <property type="match status" value="1"/>
</dbReference>
<dbReference type="CDD" id="cd07984">
    <property type="entry name" value="LPLAT_LABLAT-like"/>
    <property type="match status" value="1"/>
</dbReference>
<protein>
    <submittedName>
        <fullName evidence="8">Lipid A biosynthesis acyltransferase</fullName>
    </submittedName>
</protein>
<evidence type="ECO:0000256" key="3">
    <source>
        <dbReference type="ARBA" id="ARBA00022519"/>
    </source>
</evidence>
<dbReference type="Proteomes" id="UP000023541">
    <property type="component" value="Unassembled WGS sequence"/>
</dbReference>
<proteinExistence type="predicted"/>
<evidence type="ECO:0000256" key="4">
    <source>
        <dbReference type="ARBA" id="ARBA00022679"/>
    </source>
</evidence>
<dbReference type="InterPro" id="IPR004960">
    <property type="entry name" value="LipA_acyltrans"/>
</dbReference>
<dbReference type="PIRSF" id="PIRSF026649">
    <property type="entry name" value="MsbB"/>
    <property type="match status" value="1"/>
</dbReference>
<reference evidence="8 9" key="1">
    <citation type="submission" date="2014-04" db="EMBL/GenBank/DDBJ databases">
        <title>Aquimarina sp. 22II-S11-z7 Genome Sequencing.</title>
        <authorList>
            <person name="Lai Q."/>
        </authorList>
    </citation>
    <scope>NUCLEOTIDE SEQUENCE [LARGE SCALE GENOMIC DNA]</scope>
    <source>
        <strain evidence="8 9">22II-S11-z7</strain>
    </source>
</reference>
<keyword evidence="2" id="KW-1003">Cell membrane</keyword>
<dbReference type="AlphaFoldDB" id="A0A023BNE5"/>
<keyword evidence="5 7" id="KW-0472">Membrane</keyword>
<evidence type="ECO:0000256" key="6">
    <source>
        <dbReference type="ARBA" id="ARBA00023315"/>
    </source>
</evidence>
<dbReference type="GO" id="GO:0016746">
    <property type="term" value="F:acyltransferase activity"/>
    <property type="evidence" value="ECO:0007669"/>
    <property type="project" value="UniProtKB-KW"/>
</dbReference>
<evidence type="ECO:0000313" key="9">
    <source>
        <dbReference type="Proteomes" id="UP000023541"/>
    </source>
</evidence>
<organism evidence="8 9">
    <name type="scientific">Aquimarina atlantica</name>
    <dbReference type="NCBI Taxonomy" id="1317122"/>
    <lineage>
        <taxon>Bacteria</taxon>
        <taxon>Pseudomonadati</taxon>
        <taxon>Bacteroidota</taxon>
        <taxon>Flavobacteriia</taxon>
        <taxon>Flavobacteriales</taxon>
        <taxon>Flavobacteriaceae</taxon>
        <taxon>Aquimarina</taxon>
    </lineage>
</organism>
<evidence type="ECO:0000256" key="2">
    <source>
        <dbReference type="ARBA" id="ARBA00022475"/>
    </source>
</evidence>
<keyword evidence="4 8" id="KW-0808">Transferase</keyword>
<dbReference type="GO" id="GO:0005886">
    <property type="term" value="C:plasma membrane"/>
    <property type="evidence" value="ECO:0007669"/>
    <property type="project" value="UniProtKB-SubCell"/>
</dbReference>
<evidence type="ECO:0000256" key="7">
    <source>
        <dbReference type="SAM" id="Phobius"/>
    </source>
</evidence>
<name>A0A023BNE5_9FLAO</name>